<keyword evidence="1" id="KW-0812">Transmembrane</keyword>
<accession>A0A5B2ZAR4</accession>
<organism evidence="2 3">
    <name type="scientific">Arenimonas fontis</name>
    <dbReference type="NCBI Taxonomy" id="2608255"/>
    <lineage>
        <taxon>Bacteria</taxon>
        <taxon>Pseudomonadati</taxon>
        <taxon>Pseudomonadota</taxon>
        <taxon>Gammaproteobacteria</taxon>
        <taxon>Lysobacterales</taxon>
        <taxon>Lysobacteraceae</taxon>
        <taxon>Arenimonas</taxon>
    </lineage>
</organism>
<dbReference type="AlphaFoldDB" id="A0A5B2ZAR4"/>
<comment type="caution">
    <text evidence="2">The sequence shown here is derived from an EMBL/GenBank/DDBJ whole genome shotgun (WGS) entry which is preliminary data.</text>
</comment>
<keyword evidence="1" id="KW-1133">Transmembrane helix</keyword>
<name>A0A5B2ZAR4_9GAMM</name>
<keyword evidence="1" id="KW-0472">Membrane</keyword>
<feature type="transmembrane region" description="Helical" evidence="1">
    <location>
        <begin position="98"/>
        <end position="117"/>
    </location>
</feature>
<evidence type="ECO:0000313" key="3">
    <source>
        <dbReference type="Proteomes" id="UP000322165"/>
    </source>
</evidence>
<proteinExistence type="predicted"/>
<dbReference type="EMBL" id="VUOD01000004">
    <property type="protein sequence ID" value="KAA2285129.1"/>
    <property type="molecule type" value="Genomic_DNA"/>
</dbReference>
<feature type="transmembrane region" description="Helical" evidence="1">
    <location>
        <begin position="33"/>
        <end position="53"/>
    </location>
</feature>
<feature type="transmembrane region" description="Helical" evidence="1">
    <location>
        <begin position="74"/>
        <end position="92"/>
    </location>
</feature>
<reference evidence="2 3" key="1">
    <citation type="submission" date="2019-09" db="EMBL/GenBank/DDBJ databases">
        <title>Arenimonas chukotkensis sp. nov., a bacterium isolated from Chukotka hot spring, Arctic region, Russia.</title>
        <authorList>
            <person name="Zayulina K.S."/>
            <person name="Prokofeva M.I."/>
            <person name="Elcheninov A.G."/>
            <person name="Novikov A."/>
            <person name="Kochetkova T.V."/>
            <person name="Kublanov I.V."/>
        </authorList>
    </citation>
    <scope>NUCLEOTIDE SEQUENCE [LARGE SCALE GENOMIC DNA]</scope>
    <source>
        <strain evidence="2 3">3729k</strain>
    </source>
</reference>
<protein>
    <submittedName>
        <fullName evidence="2">DUF3325 domain-containing protein</fullName>
    </submittedName>
</protein>
<sequence>MGFCPSLRGHGPAGVSPCDRGARCRAPAGGGGVIALVFLVCLAAWVLLGLGLPRHARQMFGRALPPGLARSVRFLGWLGLPLGLILAIAAEGASFGSVYWAASLMLAAMAWVLVLAWRDRGRR</sequence>
<gene>
    <name evidence="2" type="ORF">F0415_07460</name>
</gene>
<evidence type="ECO:0000256" key="1">
    <source>
        <dbReference type="SAM" id="Phobius"/>
    </source>
</evidence>
<dbReference type="Proteomes" id="UP000322165">
    <property type="component" value="Unassembled WGS sequence"/>
</dbReference>
<reference evidence="2 3" key="2">
    <citation type="submission" date="2019-09" db="EMBL/GenBank/DDBJ databases">
        <authorList>
            <person name="Mazur A."/>
        </authorList>
    </citation>
    <scope>NUCLEOTIDE SEQUENCE [LARGE SCALE GENOMIC DNA]</scope>
    <source>
        <strain evidence="2 3">3729k</strain>
    </source>
</reference>
<dbReference type="Pfam" id="PF11804">
    <property type="entry name" value="DUF3325"/>
    <property type="match status" value="1"/>
</dbReference>
<dbReference type="InterPro" id="IPR021762">
    <property type="entry name" value="DUF3325"/>
</dbReference>
<keyword evidence="3" id="KW-1185">Reference proteome</keyword>
<evidence type="ECO:0000313" key="2">
    <source>
        <dbReference type="EMBL" id="KAA2285129.1"/>
    </source>
</evidence>